<comment type="caution">
    <text evidence="8">The sequence shown here is derived from an EMBL/GenBank/DDBJ whole genome shotgun (WGS) entry which is preliminary data.</text>
</comment>
<evidence type="ECO:0000313" key="9">
    <source>
        <dbReference type="Proteomes" id="UP000225548"/>
    </source>
</evidence>
<evidence type="ECO:0000313" key="8">
    <source>
        <dbReference type="EMBL" id="PFG32678.1"/>
    </source>
</evidence>
<keyword evidence="3 6" id="KW-0812">Transmembrane</keyword>
<feature type="transmembrane region" description="Helical" evidence="6">
    <location>
        <begin position="843"/>
        <end position="866"/>
    </location>
</feature>
<evidence type="ECO:0000256" key="5">
    <source>
        <dbReference type="ARBA" id="ARBA00023136"/>
    </source>
</evidence>
<evidence type="ECO:0000256" key="2">
    <source>
        <dbReference type="ARBA" id="ARBA00022475"/>
    </source>
</evidence>
<dbReference type="PANTHER" id="PTHR30287:SF1">
    <property type="entry name" value="INNER MEMBRANE PROTEIN"/>
    <property type="match status" value="1"/>
</dbReference>
<dbReference type="PANTHER" id="PTHR30287">
    <property type="entry name" value="MEMBRANE COMPONENT OF PREDICTED ABC SUPERFAMILY METABOLITE UPTAKE TRANSPORTER"/>
    <property type="match status" value="1"/>
</dbReference>
<dbReference type="Proteomes" id="UP000225548">
    <property type="component" value="Unassembled WGS sequence"/>
</dbReference>
<gene>
    <name evidence="8" type="ORF">ATL42_0522</name>
</gene>
<evidence type="ECO:0000256" key="6">
    <source>
        <dbReference type="SAM" id="Phobius"/>
    </source>
</evidence>
<name>A0A2A9E155_9MICO</name>
<feature type="transmembrane region" description="Helical" evidence="6">
    <location>
        <begin position="792"/>
        <end position="815"/>
    </location>
</feature>
<dbReference type="InterPro" id="IPR038766">
    <property type="entry name" value="Membrane_comp_ABC_pdt"/>
</dbReference>
<dbReference type="AlphaFoldDB" id="A0A2A9E155"/>
<dbReference type="RefSeq" id="WP_098454012.1">
    <property type="nucleotide sequence ID" value="NZ_PDJG01000001.1"/>
</dbReference>
<feature type="transmembrane region" description="Helical" evidence="6">
    <location>
        <begin position="301"/>
        <end position="327"/>
    </location>
</feature>
<feature type="domain" description="ABC3 transporter permease C-terminal" evidence="7">
    <location>
        <begin position="795"/>
        <end position="908"/>
    </location>
</feature>
<feature type="transmembrane region" description="Helical" evidence="6">
    <location>
        <begin position="34"/>
        <end position="55"/>
    </location>
</feature>
<keyword evidence="2" id="KW-1003">Cell membrane</keyword>
<comment type="subcellular location">
    <subcellularLocation>
        <location evidence="1">Cell membrane</location>
        <topology evidence="1">Multi-pass membrane protein</topology>
    </subcellularLocation>
</comment>
<feature type="transmembrane region" description="Helical" evidence="6">
    <location>
        <begin position="446"/>
        <end position="465"/>
    </location>
</feature>
<feature type="transmembrane region" description="Helical" evidence="6">
    <location>
        <begin position="358"/>
        <end position="381"/>
    </location>
</feature>
<dbReference type="InterPro" id="IPR003838">
    <property type="entry name" value="ABC3_permease_C"/>
</dbReference>
<dbReference type="Pfam" id="PF02687">
    <property type="entry name" value="FtsX"/>
    <property type="match status" value="2"/>
</dbReference>
<dbReference type="GO" id="GO:0005886">
    <property type="term" value="C:plasma membrane"/>
    <property type="evidence" value="ECO:0007669"/>
    <property type="project" value="UniProtKB-SubCell"/>
</dbReference>
<feature type="transmembrane region" description="Helical" evidence="6">
    <location>
        <begin position="518"/>
        <end position="538"/>
    </location>
</feature>
<reference evidence="8 9" key="1">
    <citation type="submission" date="2017-10" db="EMBL/GenBank/DDBJ databases">
        <title>Sequencing the genomes of 1000 actinobacteria strains.</title>
        <authorList>
            <person name="Klenk H.-P."/>
        </authorList>
    </citation>
    <scope>NUCLEOTIDE SEQUENCE [LARGE SCALE GENOMIC DNA]</scope>
    <source>
        <strain evidence="8 9">DSM 18966</strain>
    </source>
</reference>
<feature type="domain" description="ABC3 transporter permease C-terminal" evidence="7">
    <location>
        <begin position="308"/>
        <end position="426"/>
    </location>
</feature>
<feature type="transmembrane region" description="Helical" evidence="6">
    <location>
        <begin position="471"/>
        <end position="497"/>
    </location>
</feature>
<evidence type="ECO:0000256" key="4">
    <source>
        <dbReference type="ARBA" id="ARBA00022989"/>
    </source>
</evidence>
<keyword evidence="9" id="KW-1185">Reference proteome</keyword>
<feature type="transmembrane region" description="Helical" evidence="6">
    <location>
        <begin position="393"/>
        <end position="417"/>
    </location>
</feature>
<proteinExistence type="predicted"/>
<evidence type="ECO:0000259" key="7">
    <source>
        <dbReference type="Pfam" id="PF02687"/>
    </source>
</evidence>
<keyword evidence="5 6" id="KW-0472">Membrane</keyword>
<protein>
    <submittedName>
        <fullName evidence="8">Putative ABC transport system permease protein</fullName>
    </submittedName>
</protein>
<dbReference type="EMBL" id="PDJG01000001">
    <property type="protein sequence ID" value="PFG32678.1"/>
    <property type="molecule type" value="Genomic_DNA"/>
</dbReference>
<sequence length="920" mass="94284">MNERTLPTALRWAARWRAAARIARRDAARHRGRTALVAALVALPLVAGSAGLVLLRSTVPSDASIVRDSLGSTVQARITHACPDGALVPTDDGTSYSCDNDDDSAPLSVLELSAALDGSLPAGDRALPMSSALVDYAAGTQSRSGRSYAEIDLTDDDLGTLAAVEEGRAPEDPSEILVSGHMARSAPLDVGDTVALRQSSIGTTALDPVELTVVGISRIGSGVPADFIGIPGSSLDPFDAAAGPTAWYVTGDAPVLPEHAEQLFQLGFTVLSREAVGPSNGSQMSSPLVSRLTAFVPSGTLSGVALVAVIIAALLEAALLIGPAFVVGARRETRNLALVAATGGEPADLRRIVLSTGLVVGGGAAVGGTVIGAATGAALLPALRTQDIYVPNLAIPVAELLVLALAGTALALAAAWLPARQAARTDVVSALSGRRPVTTPARRRPVVGLVTLGIGILAAVVGALLGRTPVLIPGLLVLEVGVILLAAPTVQTLARVADRAGPAVRYALRDADRHRARTAPALAAIIAATAVAGAGVTFQASSDASMQRLDTRPATVGTLVVGLTASSQAPTADDAPPVSLEDGVDVYEVFLTDSLGDVPITEVRSAVPPSGNRSEMIDRLRPESVGCPTLRYGQDPRCSAITWGSSPFNMSTQKDFVIVDDGSVVRALGLPDSDVVADALATEHAVVASERDLWTDASGSTFAHLAVPGIEEPVVVPAVAHTWGEVTYRLILPPEVVSEIGWTSSPVGLVVPEMGDVTDAQRTALRNLPQVPGIYALAEIEVERLTPSGHPLAAMVTGLLLLSTLATWIVVGLAASESRPDLATISAIGASPRTRRRLAGAQAGVLAVVGTGLGLVTGVFFGGMFVLSERTLAGGAGWAWQLDVPWLFLALIACTAPLLAIAGAALATRSRLPLGRRLAS</sequence>
<feature type="transmembrane region" description="Helical" evidence="6">
    <location>
        <begin position="886"/>
        <end position="907"/>
    </location>
</feature>
<evidence type="ECO:0000256" key="3">
    <source>
        <dbReference type="ARBA" id="ARBA00022692"/>
    </source>
</evidence>
<accession>A0A2A9E155</accession>
<evidence type="ECO:0000256" key="1">
    <source>
        <dbReference type="ARBA" id="ARBA00004651"/>
    </source>
</evidence>
<keyword evidence="4 6" id="KW-1133">Transmembrane helix</keyword>
<dbReference type="OrthoDB" id="3405625at2"/>
<organism evidence="8 9">
    <name type="scientific">Sanguibacter antarcticus</name>
    <dbReference type="NCBI Taxonomy" id="372484"/>
    <lineage>
        <taxon>Bacteria</taxon>
        <taxon>Bacillati</taxon>
        <taxon>Actinomycetota</taxon>
        <taxon>Actinomycetes</taxon>
        <taxon>Micrococcales</taxon>
        <taxon>Sanguibacteraceae</taxon>
        <taxon>Sanguibacter</taxon>
    </lineage>
</organism>